<dbReference type="InterPro" id="IPR000073">
    <property type="entry name" value="AB_hydrolase_1"/>
</dbReference>
<dbReference type="PANTHER" id="PTHR46438">
    <property type="entry name" value="ALPHA/BETA-HYDROLASES SUPERFAMILY PROTEIN"/>
    <property type="match status" value="1"/>
</dbReference>
<evidence type="ECO:0000313" key="3">
    <source>
        <dbReference type="Proteomes" id="UP000232883"/>
    </source>
</evidence>
<sequence length="301" mass="33373">MSMVSRYKDPTQAAHFNDQWAQALQQLNGLQLHPHTLTTDWGQTRVWIHTPQRRIYETIVLLPGFNASSLVWLVGQGINSLSKNYRLCLVDINGQPGFSEGMIPKPGTDEYGHWTRQVLKQLGISRATLIGHALGALICLKACRVSPELVKKVILVNPAGLQPLSLSIALLRYYLLALRGPSHASLQAFLREAVFSPLAPPLNPAQEKLLIDFQCYSLSSFELTPWWHQTLAKEELASVQTPLYLVLGAQDKLYPYQASLSRATQHLPSLVSVTVLPKLGHSLQGNTILFSALRSILAQGD</sequence>
<feature type="domain" description="AB hydrolase-1" evidence="1">
    <location>
        <begin position="58"/>
        <end position="284"/>
    </location>
</feature>
<evidence type="ECO:0000259" key="1">
    <source>
        <dbReference type="Pfam" id="PF00561"/>
    </source>
</evidence>
<proteinExistence type="predicted"/>
<dbReference type="EMBL" id="CP025096">
    <property type="protein sequence ID" value="AUD05924.1"/>
    <property type="molecule type" value="Genomic_DNA"/>
</dbReference>
<keyword evidence="3" id="KW-1185">Reference proteome</keyword>
<name>A0A2K8Z7V0_9BACT</name>
<protein>
    <recommendedName>
        <fullName evidence="1">AB hydrolase-1 domain-containing protein</fullName>
    </recommendedName>
</protein>
<dbReference type="AlphaFoldDB" id="A0A2K8Z7V0"/>
<dbReference type="Proteomes" id="UP000232883">
    <property type="component" value="Chromosome"/>
</dbReference>
<reference evidence="2 3" key="1">
    <citation type="submission" date="2017-11" db="EMBL/GenBank/DDBJ databases">
        <title>Taxonomic description and genome sequences of Spirosoma HA7 sp. nov., isolated from pollen microhabitat of Corylus avellana.</title>
        <authorList>
            <person name="Ambika Manirajan B."/>
            <person name="Suarez C."/>
            <person name="Ratering S."/>
            <person name="Geissler-Plaum R."/>
            <person name="Cardinale M."/>
            <person name="Sylvia S."/>
        </authorList>
    </citation>
    <scope>NUCLEOTIDE SEQUENCE [LARGE SCALE GENOMIC DNA]</scope>
    <source>
        <strain evidence="2 3">HA7</strain>
    </source>
</reference>
<accession>A0A2K8Z7V0</accession>
<dbReference type="InterPro" id="IPR029058">
    <property type="entry name" value="AB_hydrolase_fold"/>
</dbReference>
<dbReference type="PANTHER" id="PTHR46438:SF11">
    <property type="entry name" value="LIPASE-RELATED"/>
    <property type="match status" value="1"/>
</dbReference>
<dbReference type="SUPFAM" id="SSF53474">
    <property type="entry name" value="alpha/beta-Hydrolases"/>
    <property type="match status" value="1"/>
</dbReference>
<gene>
    <name evidence="2" type="ORF">CWM47_31215</name>
</gene>
<dbReference type="KEGG" id="spir:CWM47_31215"/>
<evidence type="ECO:0000313" key="2">
    <source>
        <dbReference type="EMBL" id="AUD05924.1"/>
    </source>
</evidence>
<dbReference type="Gene3D" id="3.40.50.1820">
    <property type="entry name" value="alpha/beta hydrolase"/>
    <property type="match status" value="1"/>
</dbReference>
<organism evidence="2 3">
    <name type="scientific">Spirosoma pollinicola</name>
    <dbReference type="NCBI Taxonomy" id="2057025"/>
    <lineage>
        <taxon>Bacteria</taxon>
        <taxon>Pseudomonadati</taxon>
        <taxon>Bacteroidota</taxon>
        <taxon>Cytophagia</taxon>
        <taxon>Cytophagales</taxon>
        <taxon>Cytophagaceae</taxon>
        <taxon>Spirosoma</taxon>
    </lineage>
</organism>
<dbReference type="Pfam" id="PF00561">
    <property type="entry name" value="Abhydrolase_1"/>
    <property type="match status" value="1"/>
</dbReference>